<feature type="domain" description="Survival protein SurE-like phosphatase/nucleotidase" evidence="6">
    <location>
        <begin position="6"/>
        <end position="188"/>
    </location>
</feature>
<proteinExistence type="inferred from homology"/>
<dbReference type="Pfam" id="PF01975">
    <property type="entry name" value="SurE"/>
    <property type="match status" value="1"/>
</dbReference>
<feature type="binding site" evidence="5">
    <location>
        <position position="42"/>
    </location>
    <ligand>
        <name>a divalent metal cation</name>
        <dbReference type="ChEBI" id="CHEBI:60240"/>
    </ligand>
</feature>
<dbReference type="GO" id="GO:0005737">
    <property type="term" value="C:cytoplasm"/>
    <property type="evidence" value="ECO:0007669"/>
    <property type="project" value="UniProtKB-SubCell"/>
</dbReference>
<feature type="binding site" evidence="5">
    <location>
        <position position="11"/>
    </location>
    <ligand>
        <name>a divalent metal cation</name>
        <dbReference type="ChEBI" id="CHEBI:60240"/>
    </ligand>
</feature>
<evidence type="ECO:0000256" key="4">
    <source>
        <dbReference type="ARBA" id="ARBA00022801"/>
    </source>
</evidence>
<dbReference type="GO" id="GO:0000166">
    <property type="term" value="F:nucleotide binding"/>
    <property type="evidence" value="ECO:0007669"/>
    <property type="project" value="UniProtKB-KW"/>
</dbReference>
<dbReference type="NCBIfam" id="TIGR00087">
    <property type="entry name" value="surE"/>
    <property type="match status" value="1"/>
</dbReference>
<evidence type="ECO:0000256" key="3">
    <source>
        <dbReference type="ARBA" id="ARBA00022723"/>
    </source>
</evidence>
<evidence type="ECO:0000256" key="1">
    <source>
        <dbReference type="ARBA" id="ARBA00000815"/>
    </source>
</evidence>
<name>A0A7L4UTC9_BALHA</name>
<dbReference type="EMBL" id="QENZ01000003">
    <property type="protein sequence ID" value="PVX52617.1"/>
    <property type="molecule type" value="Genomic_DNA"/>
</dbReference>
<dbReference type="Proteomes" id="UP000251835">
    <property type="component" value="Unassembled WGS sequence"/>
</dbReference>
<dbReference type="PANTHER" id="PTHR30457:SF0">
    <property type="entry name" value="PHOSPHATASE, PUTATIVE (AFU_ORTHOLOGUE AFUA_4G01070)-RELATED"/>
    <property type="match status" value="1"/>
</dbReference>
<dbReference type="SUPFAM" id="SSF64167">
    <property type="entry name" value="SurE-like"/>
    <property type="match status" value="1"/>
</dbReference>
<dbReference type="AlphaFoldDB" id="A0A7L4UTC9"/>
<comment type="catalytic activity">
    <reaction evidence="1 5">
        <text>a ribonucleoside 5'-phosphate + H2O = a ribonucleoside + phosphate</text>
        <dbReference type="Rhea" id="RHEA:12484"/>
        <dbReference type="ChEBI" id="CHEBI:15377"/>
        <dbReference type="ChEBI" id="CHEBI:18254"/>
        <dbReference type="ChEBI" id="CHEBI:43474"/>
        <dbReference type="ChEBI" id="CHEBI:58043"/>
        <dbReference type="EC" id="3.1.3.5"/>
    </reaction>
</comment>
<dbReference type="InterPro" id="IPR036523">
    <property type="entry name" value="SurE-like_sf"/>
</dbReference>
<evidence type="ECO:0000313" key="8">
    <source>
        <dbReference type="Proteomes" id="UP000251835"/>
    </source>
</evidence>
<dbReference type="Gene3D" id="3.40.1210.10">
    <property type="entry name" value="Survival protein SurE-like phosphatase/nucleotidase"/>
    <property type="match status" value="1"/>
</dbReference>
<evidence type="ECO:0000259" key="6">
    <source>
        <dbReference type="Pfam" id="PF01975"/>
    </source>
</evidence>
<evidence type="ECO:0000313" key="7">
    <source>
        <dbReference type="EMBL" id="PVX52617.1"/>
    </source>
</evidence>
<dbReference type="OrthoDB" id="9780815at2"/>
<evidence type="ECO:0000256" key="2">
    <source>
        <dbReference type="ARBA" id="ARBA00011062"/>
    </source>
</evidence>
<dbReference type="InterPro" id="IPR002828">
    <property type="entry name" value="SurE-like_Pase/nucleotidase"/>
</dbReference>
<keyword evidence="4 5" id="KW-0378">Hydrolase</keyword>
<dbReference type="InterPro" id="IPR030048">
    <property type="entry name" value="SurE"/>
</dbReference>
<accession>A0A7L4UTC9</accession>
<gene>
    <name evidence="5" type="primary">surE</name>
    <name evidence="7" type="ORF">C7377_0946</name>
</gene>
<keyword evidence="5" id="KW-0963">Cytoplasm</keyword>
<keyword evidence="5" id="KW-0547">Nucleotide-binding</keyword>
<comment type="subcellular location">
    <subcellularLocation>
        <location evidence="5">Cytoplasm</location>
    </subcellularLocation>
</comment>
<dbReference type="GO" id="GO:0008253">
    <property type="term" value="F:5'-nucleotidase activity"/>
    <property type="evidence" value="ECO:0007669"/>
    <property type="project" value="UniProtKB-UniRule"/>
</dbReference>
<comment type="cofactor">
    <cofactor evidence="5">
        <name>a divalent metal cation</name>
        <dbReference type="ChEBI" id="CHEBI:60240"/>
    </cofactor>
    <text evidence="5">Binds 1 divalent metal cation per subunit.</text>
</comment>
<dbReference type="HAMAP" id="MF_00060">
    <property type="entry name" value="SurE"/>
    <property type="match status" value="1"/>
</dbReference>
<feature type="binding site" evidence="5">
    <location>
        <position position="98"/>
    </location>
    <ligand>
        <name>a divalent metal cation</name>
        <dbReference type="ChEBI" id="CHEBI:60240"/>
    </ligand>
</feature>
<protein>
    <recommendedName>
        <fullName evidence="5">5'-nucleotidase SurE</fullName>
        <ecNumber evidence="5">3.1.3.5</ecNumber>
    </recommendedName>
    <alternativeName>
        <fullName evidence="5">Nucleoside 5'-monophosphate phosphohydrolase</fullName>
    </alternativeName>
</protein>
<keyword evidence="3 5" id="KW-0479">Metal-binding</keyword>
<comment type="similarity">
    <text evidence="2 5">Belongs to the SurE nucleotidase family.</text>
</comment>
<comment type="caution">
    <text evidence="7">The sequence shown here is derived from an EMBL/GenBank/DDBJ whole genome shotgun (WGS) entry which is preliminary data.</text>
</comment>
<feature type="binding site" evidence="5">
    <location>
        <position position="12"/>
    </location>
    <ligand>
        <name>a divalent metal cation</name>
        <dbReference type="ChEBI" id="CHEBI:60240"/>
    </ligand>
</feature>
<organism evidence="7 8">
    <name type="scientific">Balneicella halophila</name>
    <dbReference type="NCBI Taxonomy" id="1537566"/>
    <lineage>
        <taxon>Bacteria</taxon>
        <taxon>Pseudomonadati</taxon>
        <taxon>Bacteroidota</taxon>
        <taxon>Bacteroidia</taxon>
        <taxon>Bacteroidales</taxon>
        <taxon>Balneicellaceae</taxon>
        <taxon>Balneicella</taxon>
    </lineage>
</organism>
<dbReference type="GO" id="GO:0046872">
    <property type="term" value="F:metal ion binding"/>
    <property type="evidence" value="ECO:0007669"/>
    <property type="project" value="UniProtKB-UniRule"/>
</dbReference>
<dbReference type="PANTHER" id="PTHR30457">
    <property type="entry name" value="5'-NUCLEOTIDASE SURE"/>
    <property type="match status" value="1"/>
</dbReference>
<dbReference type="RefSeq" id="WP_116496144.1">
    <property type="nucleotide sequence ID" value="NZ_QENZ01000003.1"/>
</dbReference>
<dbReference type="NCBIfam" id="NF001492">
    <property type="entry name" value="PRK00346.2-2"/>
    <property type="match status" value="1"/>
</dbReference>
<comment type="function">
    <text evidence="5">Nucleotidase that shows phosphatase activity on nucleoside 5'-monophosphates.</text>
</comment>
<evidence type="ECO:0000256" key="5">
    <source>
        <dbReference type="HAMAP-Rule" id="MF_00060"/>
    </source>
</evidence>
<keyword evidence="8" id="KW-1185">Reference proteome</keyword>
<dbReference type="NCBIfam" id="NF001490">
    <property type="entry name" value="PRK00346.1-4"/>
    <property type="match status" value="1"/>
</dbReference>
<dbReference type="EC" id="3.1.3.5" evidence="5"/>
<reference evidence="7 8" key="1">
    <citation type="submission" date="2018-05" db="EMBL/GenBank/DDBJ databases">
        <title>Genomic Encyclopedia of Type Strains, Phase IV (KMG-IV): sequencing the most valuable type-strain genomes for metagenomic binning, comparative biology and taxonomic classification.</title>
        <authorList>
            <person name="Goeker M."/>
        </authorList>
    </citation>
    <scope>NUCLEOTIDE SEQUENCE [LARGE SCALE GENOMIC DNA]</scope>
    <source>
        <strain evidence="7 8">DSM 28579</strain>
    </source>
</reference>
<sequence>MKKPLILITNDDGYTAPGITLLAEIAQEFGDVVVIAPDGPQSGQSSALTVTVPLRVILKDSRPGYKLYKTNGKPADCIKVGLNKILGQKPDLILSGINHGSNASLNVIYSGTMGAALEGAIVGIPAIGFSITTHSWEADFTEGIPYIKKIIEEVVENSLPEGVCLNVNLPENDISGIKVCRQSRGIWHKEFIENIDPRGQEYFWLTGKYLNTEPESTDTDIWALDNGYVSIVPTRCDLTDYAYLEELNKNYENEG</sequence>